<evidence type="ECO:0000313" key="2">
    <source>
        <dbReference type="EMBL" id="HFC93677.1"/>
    </source>
</evidence>
<dbReference type="InterPro" id="IPR027056">
    <property type="entry name" value="Gluconate_2DH_su3"/>
</dbReference>
<feature type="chain" id="PRO_5030508119" evidence="1">
    <location>
        <begin position="24"/>
        <end position="181"/>
    </location>
</feature>
<dbReference type="EMBL" id="DRMS01000483">
    <property type="protein sequence ID" value="HFC93677.1"/>
    <property type="molecule type" value="Genomic_DNA"/>
</dbReference>
<proteinExistence type="predicted"/>
<sequence length="181" mass="20552">MKRRKFLLLTAGFALATALPLQAKKLPNVVIEPNKIIGLSSAQWQIMEAVLNHLFPSEANAPGAKDVYATAWLHNALAMPDTEQSHRDFMRDGLIMLEKLANKTHQASFLTLSEDKRESTLRTLEQDQEGRAWLRETLRYILEALLTDPVYGGNPKSIGWKWLKHQAGFPLPVIGKRYYEL</sequence>
<dbReference type="Pfam" id="PF13618">
    <property type="entry name" value="Gluconate_2-dh3"/>
    <property type="match status" value="1"/>
</dbReference>
<dbReference type="Proteomes" id="UP000885750">
    <property type="component" value="Unassembled WGS sequence"/>
</dbReference>
<feature type="signal peptide" evidence="1">
    <location>
        <begin position="1"/>
        <end position="23"/>
    </location>
</feature>
<comment type="caution">
    <text evidence="2">The sequence shown here is derived from an EMBL/GenBank/DDBJ whole genome shotgun (WGS) entry which is preliminary data.</text>
</comment>
<dbReference type="AlphaFoldDB" id="A0A7V2T2W9"/>
<accession>A0A7V2T2W9</accession>
<evidence type="ECO:0000256" key="1">
    <source>
        <dbReference type="SAM" id="SignalP"/>
    </source>
</evidence>
<reference evidence="2" key="1">
    <citation type="journal article" date="2020" name="mSystems">
        <title>Genome- and Community-Level Interaction Insights into Carbon Utilization and Element Cycling Functions of Hydrothermarchaeota in Hydrothermal Sediment.</title>
        <authorList>
            <person name="Zhou Z."/>
            <person name="Liu Y."/>
            <person name="Xu W."/>
            <person name="Pan J."/>
            <person name="Luo Z.H."/>
            <person name="Li M."/>
        </authorList>
    </citation>
    <scope>NUCLEOTIDE SEQUENCE [LARGE SCALE GENOMIC DNA]</scope>
    <source>
        <strain evidence="2">HyVt-493</strain>
    </source>
</reference>
<protein>
    <submittedName>
        <fullName evidence="2">Gluconate 2-dehydrogenase subunit 3 family protein</fullName>
    </submittedName>
</protein>
<gene>
    <name evidence="2" type="ORF">ENJ51_12785</name>
</gene>
<name>A0A7V2T2W9_LEUMU</name>
<keyword evidence="1" id="KW-0732">Signal</keyword>
<organism evidence="2">
    <name type="scientific">Leucothrix mucor</name>
    <dbReference type="NCBI Taxonomy" id="45248"/>
    <lineage>
        <taxon>Bacteria</taxon>
        <taxon>Pseudomonadati</taxon>
        <taxon>Pseudomonadota</taxon>
        <taxon>Gammaproteobacteria</taxon>
        <taxon>Thiotrichales</taxon>
        <taxon>Thiotrichaceae</taxon>
        <taxon>Leucothrix</taxon>
    </lineage>
</organism>